<comment type="caution">
    <text evidence="3">The sequence shown here is derived from an EMBL/GenBank/DDBJ whole genome shotgun (WGS) entry which is preliminary data.</text>
</comment>
<reference evidence="3 4" key="1">
    <citation type="submission" date="2021-01" db="EMBL/GenBank/DDBJ databases">
        <title>Belnapia mucosa sp. nov. and Belnapia arida sp. nov., isolated from the Tabernas Desert (Almeria, Spain).</title>
        <authorList>
            <person name="Molina-Menor E."/>
            <person name="Vidal-Verdu A."/>
            <person name="Calonge A."/>
            <person name="Satari L."/>
            <person name="Pereto J."/>
            <person name="Porcar M."/>
        </authorList>
    </citation>
    <scope>NUCLEOTIDE SEQUENCE [LARGE SCALE GENOMIC DNA]</scope>
    <source>
        <strain evidence="3 4">T18</strain>
    </source>
</reference>
<dbReference type="Proteomes" id="UP000660885">
    <property type="component" value="Unassembled WGS sequence"/>
</dbReference>
<organism evidence="3 4">
    <name type="scientific">Belnapia arida</name>
    <dbReference type="NCBI Taxonomy" id="2804533"/>
    <lineage>
        <taxon>Bacteria</taxon>
        <taxon>Pseudomonadati</taxon>
        <taxon>Pseudomonadota</taxon>
        <taxon>Alphaproteobacteria</taxon>
        <taxon>Acetobacterales</taxon>
        <taxon>Roseomonadaceae</taxon>
        <taxon>Belnapia</taxon>
    </lineage>
</organism>
<feature type="signal peptide" evidence="2">
    <location>
        <begin position="1"/>
        <end position="20"/>
    </location>
</feature>
<proteinExistence type="predicted"/>
<protein>
    <submittedName>
        <fullName evidence="3">Uncharacterized protein</fullName>
    </submittedName>
</protein>
<evidence type="ECO:0000256" key="2">
    <source>
        <dbReference type="SAM" id="SignalP"/>
    </source>
</evidence>
<feature type="chain" id="PRO_5045401919" evidence="2">
    <location>
        <begin position="21"/>
        <end position="122"/>
    </location>
</feature>
<gene>
    <name evidence="3" type="ORF">JMJ56_20990</name>
</gene>
<accession>A0ABS1U745</accession>
<evidence type="ECO:0000313" key="3">
    <source>
        <dbReference type="EMBL" id="MBL6080496.1"/>
    </source>
</evidence>
<keyword evidence="2" id="KW-0732">Signal</keyword>
<keyword evidence="4" id="KW-1185">Reference proteome</keyword>
<evidence type="ECO:0000256" key="1">
    <source>
        <dbReference type="SAM" id="MobiDB-lite"/>
    </source>
</evidence>
<evidence type="ECO:0000313" key="4">
    <source>
        <dbReference type="Proteomes" id="UP000660885"/>
    </source>
</evidence>
<dbReference type="RefSeq" id="WP_202833726.1">
    <property type="nucleotide sequence ID" value="NZ_JAETWB010000014.1"/>
</dbReference>
<sequence>MRLLSLILLGLGLVAAPAGAAQKGGWQRPQARVATAKPQQMARPQAMVHRSLPMRSRGSVGRDQRAASAAACSARRGGCQAPRMSWAQGLSPAAGIQANACPDGTMAVLATGHDDIVRCMPI</sequence>
<name>A0ABS1U745_9PROT</name>
<dbReference type="EMBL" id="JAETWB010000014">
    <property type="protein sequence ID" value="MBL6080496.1"/>
    <property type="molecule type" value="Genomic_DNA"/>
</dbReference>
<feature type="region of interest" description="Disordered" evidence="1">
    <location>
        <begin position="33"/>
        <end position="67"/>
    </location>
</feature>